<dbReference type="InterPro" id="IPR043132">
    <property type="entry name" value="BCAT-like_C"/>
</dbReference>
<comment type="catalytic activity">
    <reaction evidence="13">
        <text>L-isoleucine + 2-oxoglutarate = (S)-3-methyl-2-oxopentanoate + L-glutamate</text>
        <dbReference type="Rhea" id="RHEA:24801"/>
        <dbReference type="ChEBI" id="CHEBI:16810"/>
        <dbReference type="ChEBI" id="CHEBI:29985"/>
        <dbReference type="ChEBI" id="CHEBI:35146"/>
        <dbReference type="ChEBI" id="CHEBI:58045"/>
        <dbReference type="EC" id="2.6.1.42"/>
    </reaction>
</comment>
<dbReference type="EC" id="2.6.1.42" evidence="6"/>
<evidence type="ECO:0000256" key="10">
    <source>
        <dbReference type="ARBA" id="ARBA00022898"/>
    </source>
</evidence>
<dbReference type="InterPro" id="IPR033939">
    <property type="entry name" value="BCAT_family"/>
</dbReference>
<comment type="caution">
    <text evidence="17">The sequence shown here is derived from an EMBL/GenBank/DDBJ whole genome shotgun (WGS) entry which is preliminary data.</text>
</comment>
<evidence type="ECO:0000256" key="8">
    <source>
        <dbReference type="ARBA" id="ARBA00022605"/>
    </source>
</evidence>
<evidence type="ECO:0000256" key="1">
    <source>
        <dbReference type="ARBA" id="ARBA00001933"/>
    </source>
</evidence>
<sequence length="395" mass="41346">MSLDFPLDRTAAPVPGAERRAILADPGFGRWFTDHMAVAAWDAEHGWHDGGVRPLAPFTLHPGAAVFHYGQEIFEGLKAYRHADGGVWLFRPGDNARRFARSARRLALPELPEAAFVRAVEELVRADAAWVPEPDGGVGGGAATPGPDPSTSGPSVSDPSAPDSSASGSGEQSLYLRPFLIATESFLGVRPSAEALFRVIASPAGPYFPSGVTGVTLWVTETYSRAAIGGTGAAKCGGNYAGSLAAQTEARENGCEQVLYLDSAGRGTIEESGTMNLCLVTRDGELLTPALGTILEGVTRDTVLALAPELGLRPVERAISLAELRAGAEDGTVTEVFAAGTAAVLTPVTGFKGAGHAFPVGDGTPGPTTLALRRTVLDLQYGRTEDRHGWLHRVL</sequence>
<comment type="pathway">
    <text evidence="2">Amino-acid biosynthesis; L-isoleucine biosynthesis; L-isoleucine from 2-oxobutanoate: step 4/4.</text>
</comment>
<dbReference type="EMBL" id="JAVRER010000029">
    <property type="protein sequence ID" value="MDT0417564.1"/>
    <property type="molecule type" value="Genomic_DNA"/>
</dbReference>
<dbReference type="PANTHER" id="PTHR11825:SF44">
    <property type="entry name" value="BRANCHED-CHAIN-AMINO-ACID AMINOTRANSFERASE"/>
    <property type="match status" value="1"/>
</dbReference>
<evidence type="ECO:0000256" key="13">
    <source>
        <dbReference type="ARBA" id="ARBA00048798"/>
    </source>
</evidence>
<dbReference type="Gene3D" id="3.30.470.10">
    <property type="match status" value="1"/>
</dbReference>
<evidence type="ECO:0000256" key="11">
    <source>
        <dbReference type="ARBA" id="ARBA00023304"/>
    </source>
</evidence>
<dbReference type="GO" id="GO:0004084">
    <property type="term" value="F:branched-chain-amino-acid transaminase activity"/>
    <property type="evidence" value="ECO:0007669"/>
    <property type="project" value="UniProtKB-EC"/>
</dbReference>
<evidence type="ECO:0000256" key="16">
    <source>
        <dbReference type="SAM" id="MobiDB-lite"/>
    </source>
</evidence>
<dbReference type="NCBIfam" id="TIGR01123">
    <property type="entry name" value="ilvE_II"/>
    <property type="match status" value="1"/>
</dbReference>
<dbReference type="RefSeq" id="WP_093854061.1">
    <property type="nucleotide sequence ID" value="NZ_JAVRER010000029.1"/>
</dbReference>
<feature type="modified residue" description="N6-(pyridoxal phosphate)lysine" evidence="15">
    <location>
        <position position="235"/>
    </location>
</feature>
<dbReference type="Pfam" id="PF01063">
    <property type="entry name" value="Aminotran_4"/>
    <property type="match status" value="1"/>
</dbReference>
<evidence type="ECO:0000256" key="2">
    <source>
        <dbReference type="ARBA" id="ARBA00004824"/>
    </source>
</evidence>
<evidence type="ECO:0000313" key="18">
    <source>
        <dbReference type="Proteomes" id="UP001183607"/>
    </source>
</evidence>
<feature type="region of interest" description="Disordered" evidence="16">
    <location>
        <begin position="134"/>
        <end position="170"/>
    </location>
</feature>
<evidence type="ECO:0000256" key="9">
    <source>
        <dbReference type="ARBA" id="ARBA00022679"/>
    </source>
</evidence>
<dbReference type="AlphaFoldDB" id="A0ABD5E809"/>
<feature type="compositionally biased region" description="Low complexity" evidence="16">
    <location>
        <begin position="149"/>
        <end position="170"/>
    </location>
</feature>
<accession>A0ABD5E809</accession>
<dbReference type="PIRSF" id="PIRSF006468">
    <property type="entry name" value="BCAT1"/>
    <property type="match status" value="1"/>
</dbReference>
<keyword evidence="8" id="KW-0028">Amino-acid biosynthesis</keyword>
<dbReference type="InterPro" id="IPR001544">
    <property type="entry name" value="Aminotrans_IV"/>
</dbReference>
<comment type="catalytic activity">
    <reaction evidence="14">
        <text>L-leucine + 2-oxoglutarate = 4-methyl-2-oxopentanoate + L-glutamate</text>
        <dbReference type="Rhea" id="RHEA:18321"/>
        <dbReference type="ChEBI" id="CHEBI:16810"/>
        <dbReference type="ChEBI" id="CHEBI:17865"/>
        <dbReference type="ChEBI" id="CHEBI:29985"/>
        <dbReference type="ChEBI" id="CHEBI:57427"/>
        <dbReference type="EC" id="2.6.1.42"/>
    </reaction>
</comment>
<comment type="pathway">
    <text evidence="3">Amino-acid biosynthesis; L-valine biosynthesis; L-valine from pyruvate: step 4/4.</text>
</comment>
<evidence type="ECO:0000256" key="15">
    <source>
        <dbReference type="PIRSR" id="PIRSR006468-1"/>
    </source>
</evidence>
<evidence type="ECO:0000313" key="17">
    <source>
        <dbReference type="EMBL" id="MDT0417564.1"/>
    </source>
</evidence>
<dbReference type="Gene3D" id="3.20.10.10">
    <property type="entry name" value="D-amino Acid Aminotransferase, subunit A, domain 2"/>
    <property type="match status" value="1"/>
</dbReference>
<evidence type="ECO:0000256" key="3">
    <source>
        <dbReference type="ARBA" id="ARBA00004931"/>
    </source>
</evidence>
<evidence type="ECO:0000256" key="14">
    <source>
        <dbReference type="ARBA" id="ARBA00049229"/>
    </source>
</evidence>
<comment type="cofactor">
    <cofactor evidence="1">
        <name>pyridoxal 5'-phosphate</name>
        <dbReference type="ChEBI" id="CHEBI:597326"/>
    </cofactor>
</comment>
<name>A0ABD5E809_9ACTN</name>
<keyword evidence="7 17" id="KW-0032">Aminotransferase</keyword>
<keyword evidence="9 17" id="KW-0808">Transferase</keyword>
<comment type="similarity">
    <text evidence="5">Belongs to the class-IV pyridoxal-phosphate-dependent aminotransferase family.</text>
</comment>
<dbReference type="CDD" id="cd01557">
    <property type="entry name" value="BCAT_beta_family"/>
    <property type="match status" value="1"/>
</dbReference>
<keyword evidence="10" id="KW-0663">Pyridoxal phosphate</keyword>
<dbReference type="SUPFAM" id="SSF56752">
    <property type="entry name" value="D-aminoacid aminotransferase-like PLP-dependent enzymes"/>
    <property type="match status" value="1"/>
</dbReference>
<dbReference type="PANTHER" id="PTHR11825">
    <property type="entry name" value="SUBGROUP IIII AMINOTRANSFERASE"/>
    <property type="match status" value="1"/>
</dbReference>
<keyword evidence="11" id="KW-0100">Branched-chain amino acid biosynthesis</keyword>
<dbReference type="InterPro" id="IPR036038">
    <property type="entry name" value="Aminotransferase-like"/>
</dbReference>
<evidence type="ECO:0000256" key="6">
    <source>
        <dbReference type="ARBA" id="ARBA00013053"/>
    </source>
</evidence>
<protein>
    <recommendedName>
        <fullName evidence="6">branched-chain-amino-acid transaminase</fullName>
        <ecNumber evidence="6">2.6.1.42</ecNumber>
    </recommendedName>
</protein>
<dbReference type="GO" id="GO:0009082">
    <property type="term" value="P:branched-chain amino acid biosynthetic process"/>
    <property type="evidence" value="ECO:0007669"/>
    <property type="project" value="UniProtKB-KW"/>
</dbReference>
<comment type="pathway">
    <text evidence="4">Amino-acid biosynthesis; L-leucine biosynthesis; L-leucine from 3-methyl-2-oxobutanoate: step 4/4.</text>
</comment>
<dbReference type="InterPro" id="IPR043131">
    <property type="entry name" value="BCAT-like_N"/>
</dbReference>
<organism evidence="17 18">
    <name type="scientific">Streptomyces evansiae</name>
    <dbReference type="NCBI Taxonomy" id="3075535"/>
    <lineage>
        <taxon>Bacteria</taxon>
        <taxon>Bacillati</taxon>
        <taxon>Actinomycetota</taxon>
        <taxon>Actinomycetes</taxon>
        <taxon>Kitasatosporales</taxon>
        <taxon>Streptomycetaceae</taxon>
        <taxon>Streptomyces</taxon>
    </lineage>
</organism>
<dbReference type="Proteomes" id="UP001183607">
    <property type="component" value="Unassembled WGS sequence"/>
</dbReference>
<dbReference type="GO" id="GO:0008652">
    <property type="term" value="P:amino acid biosynthetic process"/>
    <property type="evidence" value="ECO:0007669"/>
    <property type="project" value="UniProtKB-KW"/>
</dbReference>
<dbReference type="InterPro" id="IPR005786">
    <property type="entry name" value="B_amino_transII"/>
</dbReference>
<gene>
    <name evidence="17" type="primary">ilvE</name>
    <name evidence="17" type="ORF">RM574_18935</name>
</gene>
<evidence type="ECO:0000256" key="12">
    <source>
        <dbReference type="ARBA" id="ARBA00048212"/>
    </source>
</evidence>
<reference evidence="18" key="1">
    <citation type="submission" date="2023-07" db="EMBL/GenBank/DDBJ databases">
        <title>30 novel species of actinomycetes from the DSMZ collection.</title>
        <authorList>
            <person name="Nouioui I."/>
        </authorList>
    </citation>
    <scope>NUCLEOTIDE SEQUENCE [LARGE SCALE GENOMIC DNA]</scope>
    <source>
        <strain evidence="18">DSM 41982</strain>
    </source>
</reference>
<proteinExistence type="inferred from homology"/>
<evidence type="ECO:0000256" key="7">
    <source>
        <dbReference type="ARBA" id="ARBA00022576"/>
    </source>
</evidence>
<evidence type="ECO:0000256" key="5">
    <source>
        <dbReference type="ARBA" id="ARBA00009320"/>
    </source>
</evidence>
<comment type="catalytic activity">
    <reaction evidence="12">
        <text>L-valine + 2-oxoglutarate = 3-methyl-2-oxobutanoate + L-glutamate</text>
        <dbReference type="Rhea" id="RHEA:24813"/>
        <dbReference type="ChEBI" id="CHEBI:11851"/>
        <dbReference type="ChEBI" id="CHEBI:16810"/>
        <dbReference type="ChEBI" id="CHEBI:29985"/>
        <dbReference type="ChEBI" id="CHEBI:57762"/>
        <dbReference type="EC" id="2.6.1.42"/>
    </reaction>
</comment>
<evidence type="ECO:0000256" key="4">
    <source>
        <dbReference type="ARBA" id="ARBA00005072"/>
    </source>
</evidence>